<evidence type="ECO:0000256" key="5">
    <source>
        <dbReference type="SAM" id="MobiDB-lite"/>
    </source>
</evidence>
<dbReference type="SUPFAM" id="SSF57716">
    <property type="entry name" value="Glucocorticoid receptor-like (DNA-binding domain)"/>
    <property type="match status" value="4"/>
</dbReference>
<dbReference type="AlphaFoldDB" id="A0ABD1GQP1"/>
<dbReference type="PROSITE" id="PS50023">
    <property type="entry name" value="LIM_DOMAIN_2"/>
    <property type="match status" value="2"/>
</dbReference>
<dbReference type="SMART" id="SM00132">
    <property type="entry name" value="LIM"/>
    <property type="match status" value="2"/>
</dbReference>
<evidence type="ECO:0000256" key="2">
    <source>
        <dbReference type="ARBA" id="ARBA00022833"/>
    </source>
</evidence>
<gene>
    <name evidence="7" type="primary">PLIM2B</name>
    <name evidence="7" type="ORF">AAHA92_23027</name>
</gene>
<dbReference type="GO" id="GO:0051017">
    <property type="term" value="P:actin filament bundle assembly"/>
    <property type="evidence" value="ECO:0007669"/>
    <property type="project" value="UniProtKB-ARBA"/>
</dbReference>
<protein>
    <submittedName>
        <fullName evidence="7">LIM domain-containing protein PLIM2b</fullName>
    </submittedName>
</protein>
<evidence type="ECO:0000259" key="6">
    <source>
        <dbReference type="PROSITE" id="PS50023"/>
    </source>
</evidence>
<evidence type="ECO:0000256" key="4">
    <source>
        <dbReference type="PROSITE-ProRule" id="PRU00125"/>
    </source>
</evidence>
<dbReference type="GO" id="GO:0051015">
    <property type="term" value="F:actin filament binding"/>
    <property type="evidence" value="ECO:0007669"/>
    <property type="project" value="UniProtKB-ARBA"/>
</dbReference>
<feature type="domain" description="LIM zinc-binding" evidence="6">
    <location>
        <begin position="10"/>
        <end position="70"/>
    </location>
</feature>
<keyword evidence="1 4" id="KW-0479">Metal-binding</keyword>
<dbReference type="CDD" id="cd09440">
    <property type="entry name" value="LIM1_SF3"/>
    <property type="match status" value="1"/>
</dbReference>
<organism evidence="7 8">
    <name type="scientific">Salvia divinorum</name>
    <name type="common">Maria pastora</name>
    <name type="synonym">Diviner's sage</name>
    <dbReference type="NCBI Taxonomy" id="28513"/>
    <lineage>
        <taxon>Eukaryota</taxon>
        <taxon>Viridiplantae</taxon>
        <taxon>Streptophyta</taxon>
        <taxon>Embryophyta</taxon>
        <taxon>Tracheophyta</taxon>
        <taxon>Spermatophyta</taxon>
        <taxon>Magnoliopsida</taxon>
        <taxon>eudicotyledons</taxon>
        <taxon>Gunneridae</taxon>
        <taxon>Pentapetalae</taxon>
        <taxon>asterids</taxon>
        <taxon>lamiids</taxon>
        <taxon>Lamiales</taxon>
        <taxon>Lamiaceae</taxon>
        <taxon>Nepetoideae</taxon>
        <taxon>Mentheae</taxon>
        <taxon>Salviinae</taxon>
        <taxon>Salvia</taxon>
        <taxon>Salvia subgen. Calosphace</taxon>
    </lineage>
</organism>
<evidence type="ECO:0000313" key="8">
    <source>
        <dbReference type="Proteomes" id="UP001567538"/>
    </source>
</evidence>
<dbReference type="Gene3D" id="2.10.110.10">
    <property type="entry name" value="Cysteine Rich Protein"/>
    <property type="match status" value="2"/>
</dbReference>
<keyword evidence="3 4" id="KW-0440">LIM domain</keyword>
<dbReference type="PANTHER" id="PTHR24206">
    <property type="entry name" value="OS06G0237300 PROTEIN"/>
    <property type="match status" value="1"/>
</dbReference>
<feature type="domain" description="LIM zinc-binding" evidence="6">
    <location>
        <begin position="106"/>
        <end position="166"/>
    </location>
</feature>
<accession>A0ABD1GQP1</accession>
<feature type="compositionally biased region" description="Acidic residues" evidence="5">
    <location>
        <begin position="191"/>
        <end position="240"/>
    </location>
</feature>
<reference evidence="7 8" key="1">
    <citation type="submission" date="2024-06" db="EMBL/GenBank/DDBJ databases">
        <title>A chromosome level genome sequence of Diviner's sage (Salvia divinorum).</title>
        <authorList>
            <person name="Ford S.A."/>
            <person name="Ro D.-K."/>
            <person name="Ness R.W."/>
            <person name="Phillips M.A."/>
        </authorList>
    </citation>
    <scope>NUCLEOTIDE SEQUENCE [LARGE SCALE GENOMIC DNA]</scope>
    <source>
        <strain evidence="7">SAF-2024a</strain>
        <tissue evidence="7">Leaf</tissue>
    </source>
</reference>
<name>A0ABD1GQP1_SALDI</name>
<dbReference type="Proteomes" id="UP001567538">
    <property type="component" value="Unassembled WGS sequence"/>
</dbReference>
<evidence type="ECO:0000256" key="3">
    <source>
        <dbReference type="ARBA" id="ARBA00023038"/>
    </source>
</evidence>
<keyword evidence="8" id="KW-1185">Reference proteome</keyword>
<feature type="region of interest" description="Disordered" evidence="5">
    <location>
        <begin position="191"/>
        <end position="247"/>
    </location>
</feature>
<dbReference type="PROSITE" id="PS00478">
    <property type="entry name" value="LIM_DOMAIN_1"/>
    <property type="match status" value="1"/>
</dbReference>
<comment type="caution">
    <text evidence="7">The sequence shown here is derived from an EMBL/GenBank/DDBJ whole genome shotgun (WGS) entry which is preliminary data.</text>
</comment>
<proteinExistence type="predicted"/>
<evidence type="ECO:0000256" key="1">
    <source>
        <dbReference type="ARBA" id="ARBA00022723"/>
    </source>
</evidence>
<dbReference type="FunFam" id="2.10.110.10:FF:000002">
    <property type="entry name" value="LIM domain and actin-binding 1"/>
    <property type="match status" value="2"/>
</dbReference>
<sequence length="247" mass="27303">MASSFTGTLDKCKACDKTVYFVDLLSADGATYHKACFKCTHCKGTLVMSNYSSMDGVLYCKPHFEQLFKESGNFSKNFQTAGKGDRENSLTRAPSKMSAMFSGTQDKCAACNKTVYPLEKMTMEEQSYHKSCFKCAHGGCPLTHSSYAALDGVLYCKHHFQQLFMEKGNYQHVLEATSHKKTASMEAVDVDALAEDNDKPADEDDKPADDDDKPADEDKPADDEDKPADDDDKPADDDDADKPKEES</sequence>
<dbReference type="GO" id="GO:0046872">
    <property type="term" value="F:metal ion binding"/>
    <property type="evidence" value="ECO:0007669"/>
    <property type="project" value="UniProtKB-KW"/>
</dbReference>
<dbReference type="EMBL" id="JBEAFC010000008">
    <property type="protein sequence ID" value="KAL1546427.1"/>
    <property type="molecule type" value="Genomic_DNA"/>
</dbReference>
<dbReference type="Pfam" id="PF00412">
    <property type="entry name" value="LIM"/>
    <property type="match status" value="2"/>
</dbReference>
<dbReference type="InterPro" id="IPR001781">
    <property type="entry name" value="Znf_LIM"/>
</dbReference>
<keyword evidence="2 4" id="KW-0862">Zinc</keyword>
<evidence type="ECO:0000313" key="7">
    <source>
        <dbReference type="EMBL" id="KAL1546427.1"/>
    </source>
</evidence>